<gene>
    <name evidence="1" type="ORF">BTBSAS_290002</name>
</gene>
<accession>A0A2X0QKH5</accession>
<reference evidence="2" key="1">
    <citation type="submission" date="2018-04" db="EMBL/GenBank/DDBJ databases">
        <authorList>
            <person name="Illikoud N."/>
        </authorList>
    </citation>
    <scope>NUCLEOTIDE SEQUENCE [LARGE SCALE GENOMIC DNA]</scope>
</reference>
<name>A0A2X0QKH5_BROTH</name>
<protein>
    <submittedName>
        <fullName evidence="1">Uncharacterized protein</fullName>
    </submittedName>
</protein>
<sequence>MIEDTRKDATSWKVNAQIEQELTNVDTNKIVTDVLRYDDEFLSAAKMAIFEKSTPEKGCFNLSENWIDKKEGLNLFVKVVKIGSGNYTANIMWSLEEKTANK</sequence>
<dbReference type="AlphaFoldDB" id="A0A2X0QKH5"/>
<dbReference type="EMBL" id="OUNC01000022">
    <property type="protein sequence ID" value="SPP28673.1"/>
    <property type="molecule type" value="Genomic_DNA"/>
</dbReference>
<dbReference type="RefSeq" id="WP_069132510.1">
    <property type="nucleotide sequence ID" value="NZ_CBCPIX010000003.1"/>
</dbReference>
<proteinExistence type="predicted"/>
<dbReference type="Proteomes" id="UP000270190">
    <property type="component" value="Unassembled WGS sequence"/>
</dbReference>
<organism evidence="1 2">
    <name type="scientific">Brochothrix thermosphacta</name>
    <name type="common">Microbacterium thermosphactum</name>
    <dbReference type="NCBI Taxonomy" id="2756"/>
    <lineage>
        <taxon>Bacteria</taxon>
        <taxon>Bacillati</taxon>
        <taxon>Bacillota</taxon>
        <taxon>Bacilli</taxon>
        <taxon>Bacillales</taxon>
        <taxon>Listeriaceae</taxon>
        <taxon>Brochothrix</taxon>
    </lineage>
</organism>
<evidence type="ECO:0000313" key="1">
    <source>
        <dbReference type="EMBL" id="SPP28673.1"/>
    </source>
</evidence>
<evidence type="ECO:0000313" key="2">
    <source>
        <dbReference type="Proteomes" id="UP000270190"/>
    </source>
</evidence>